<dbReference type="HOGENOM" id="CLU_1870695_0_0_2"/>
<accession>U1NBW8</accession>
<evidence type="ECO:0000313" key="1">
    <source>
        <dbReference type="EMBL" id="ERG94173.1"/>
    </source>
</evidence>
<organism evidence="1 2">
    <name type="scientific">Haloquadratum walsbyi J07HQW2</name>
    <dbReference type="NCBI Taxonomy" id="1238425"/>
    <lineage>
        <taxon>Archaea</taxon>
        <taxon>Methanobacteriati</taxon>
        <taxon>Methanobacteriota</taxon>
        <taxon>Stenosarchaea group</taxon>
        <taxon>Halobacteria</taxon>
        <taxon>Halobacteriales</taxon>
        <taxon>Haloferacaceae</taxon>
        <taxon>Haloquadratum</taxon>
    </lineage>
</organism>
<dbReference type="AlphaFoldDB" id="U1NBW8"/>
<reference evidence="1 2" key="1">
    <citation type="journal article" date="2013" name="PLoS ONE">
        <title>Assembly-driven community genomics of a hypersaline microbial ecosystem.</title>
        <authorList>
            <person name="Podell S."/>
            <person name="Ugalde J.A."/>
            <person name="Narasingarao P."/>
            <person name="Banfield J.F."/>
            <person name="Heidelberg K.B."/>
            <person name="Allen E.E."/>
        </authorList>
    </citation>
    <scope>NUCLEOTIDE SEQUENCE [LARGE SCALE GENOMIC DNA]</scope>
    <source>
        <strain evidence="2">J07HQW2</strain>
    </source>
</reference>
<sequence length="136" mass="14650">MPDDHVPPAPDDDAIAEALSVANVNVTVNSSCVLEIVTPGSRRLRPDQDANASPIVYIIEPSLPGVGGVDLITDPGSRYPPLPMTMQRHFQTSYSDRLVSCPNIGTGSRDREWESTLCLRPVPPTPEGMALTVNLM</sequence>
<proteinExistence type="predicted"/>
<name>U1NBW8_9EURY</name>
<protein>
    <submittedName>
        <fullName evidence="1">Uncharacterized protein</fullName>
    </submittedName>
</protein>
<dbReference type="Proteomes" id="UP000030710">
    <property type="component" value="Unassembled WGS sequence"/>
</dbReference>
<dbReference type="STRING" id="1238425.J07HQW2_00607"/>
<dbReference type="EMBL" id="KE356561">
    <property type="protein sequence ID" value="ERG94173.1"/>
    <property type="molecule type" value="Genomic_DNA"/>
</dbReference>
<gene>
    <name evidence="1" type="ORF">J07HQW2_00607</name>
</gene>
<evidence type="ECO:0000313" key="2">
    <source>
        <dbReference type="Proteomes" id="UP000030710"/>
    </source>
</evidence>